<evidence type="ECO:0000313" key="1">
    <source>
        <dbReference type="EMBL" id="GER41867.1"/>
    </source>
</evidence>
<protein>
    <submittedName>
        <fullName evidence="1">Uroporphyrinogen decarboxylase</fullName>
    </submittedName>
</protein>
<organism evidence="1 2">
    <name type="scientific">Striga asiatica</name>
    <name type="common">Asiatic witchweed</name>
    <name type="synonym">Buchnera asiatica</name>
    <dbReference type="NCBI Taxonomy" id="4170"/>
    <lineage>
        <taxon>Eukaryota</taxon>
        <taxon>Viridiplantae</taxon>
        <taxon>Streptophyta</taxon>
        <taxon>Embryophyta</taxon>
        <taxon>Tracheophyta</taxon>
        <taxon>Spermatophyta</taxon>
        <taxon>Magnoliopsida</taxon>
        <taxon>eudicotyledons</taxon>
        <taxon>Gunneridae</taxon>
        <taxon>Pentapetalae</taxon>
        <taxon>asterids</taxon>
        <taxon>lamiids</taxon>
        <taxon>Lamiales</taxon>
        <taxon>Orobanchaceae</taxon>
        <taxon>Buchnereae</taxon>
        <taxon>Striga</taxon>
    </lineage>
</organism>
<keyword evidence="2" id="KW-1185">Reference proteome</keyword>
<dbReference type="Proteomes" id="UP000325081">
    <property type="component" value="Unassembled WGS sequence"/>
</dbReference>
<sequence length="105" mass="11742">MTADDLSAPGKRKRAEIGAEKRNVHKAVTCLIERKSIPNLREADKKAVTLAFVRRKSSDRFSDVLQKGGWSSEEVSEALGLNSRREKAKKPLIKPLPELAESVDW</sequence>
<proteinExistence type="predicted"/>
<name>A0A5A7QBX4_STRAF</name>
<dbReference type="OrthoDB" id="1400829at2759"/>
<reference evidence="2" key="1">
    <citation type="journal article" date="2019" name="Curr. Biol.">
        <title>Genome Sequence of Striga asiatica Provides Insight into the Evolution of Plant Parasitism.</title>
        <authorList>
            <person name="Yoshida S."/>
            <person name="Kim S."/>
            <person name="Wafula E.K."/>
            <person name="Tanskanen J."/>
            <person name="Kim Y.M."/>
            <person name="Honaas L."/>
            <person name="Yang Z."/>
            <person name="Spallek T."/>
            <person name="Conn C.E."/>
            <person name="Ichihashi Y."/>
            <person name="Cheong K."/>
            <person name="Cui S."/>
            <person name="Der J.P."/>
            <person name="Gundlach H."/>
            <person name="Jiao Y."/>
            <person name="Hori C."/>
            <person name="Ishida J.K."/>
            <person name="Kasahara H."/>
            <person name="Kiba T."/>
            <person name="Kim M.S."/>
            <person name="Koo N."/>
            <person name="Laohavisit A."/>
            <person name="Lee Y.H."/>
            <person name="Lumba S."/>
            <person name="McCourt P."/>
            <person name="Mortimer J.C."/>
            <person name="Mutuku J.M."/>
            <person name="Nomura T."/>
            <person name="Sasaki-Sekimoto Y."/>
            <person name="Seto Y."/>
            <person name="Wang Y."/>
            <person name="Wakatake T."/>
            <person name="Sakakibara H."/>
            <person name="Demura T."/>
            <person name="Yamaguchi S."/>
            <person name="Yoneyama K."/>
            <person name="Manabe R.I."/>
            <person name="Nelson D.C."/>
            <person name="Schulman A.H."/>
            <person name="Timko M.P."/>
            <person name="dePamphilis C.W."/>
            <person name="Choi D."/>
            <person name="Shirasu K."/>
        </authorList>
    </citation>
    <scope>NUCLEOTIDE SEQUENCE [LARGE SCALE GENOMIC DNA]</scope>
    <source>
        <strain evidence="2">cv. UVA1</strain>
    </source>
</reference>
<dbReference type="EMBL" id="BKCP01006183">
    <property type="protein sequence ID" value="GER41867.1"/>
    <property type="molecule type" value="Genomic_DNA"/>
</dbReference>
<accession>A0A5A7QBX4</accession>
<gene>
    <name evidence="1" type="ORF">STAS_18606</name>
</gene>
<evidence type="ECO:0000313" key="2">
    <source>
        <dbReference type="Proteomes" id="UP000325081"/>
    </source>
</evidence>
<comment type="caution">
    <text evidence="1">The sequence shown here is derived from an EMBL/GenBank/DDBJ whole genome shotgun (WGS) entry which is preliminary data.</text>
</comment>
<dbReference type="AlphaFoldDB" id="A0A5A7QBX4"/>